<name>A0A0Q3H429_BRADI</name>
<reference evidence="2" key="3">
    <citation type="submission" date="2018-08" db="UniProtKB">
        <authorList>
            <consortium name="EnsemblPlants"/>
        </authorList>
    </citation>
    <scope>IDENTIFICATION</scope>
    <source>
        <strain evidence="2">cv. Bd21</strain>
    </source>
</reference>
<sequence length="58" mass="6623">MSFFLASSHGRLLRDISRNRHPLLGGYTAYFRRFKAHLLLDGIEDAADNMGEAKNKSR</sequence>
<gene>
    <name evidence="1" type="ORF">BRADI_1g35493v3</name>
</gene>
<evidence type="ECO:0000313" key="3">
    <source>
        <dbReference type="Proteomes" id="UP000008810"/>
    </source>
</evidence>
<protein>
    <submittedName>
        <fullName evidence="1 2">Uncharacterized protein</fullName>
    </submittedName>
</protein>
<dbReference type="Gramene" id="KQK17584">
    <property type="protein sequence ID" value="KQK17584"/>
    <property type="gene ID" value="BRADI_1g35493v3"/>
</dbReference>
<dbReference type="EnsemblPlants" id="KQK17584">
    <property type="protein sequence ID" value="KQK17584"/>
    <property type="gene ID" value="BRADI_1g35493v3"/>
</dbReference>
<dbReference type="AlphaFoldDB" id="A0A0Q3H429"/>
<dbReference type="Proteomes" id="UP000008810">
    <property type="component" value="Chromosome 1"/>
</dbReference>
<organism evidence="1">
    <name type="scientific">Brachypodium distachyon</name>
    <name type="common">Purple false brome</name>
    <name type="synonym">Trachynia distachya</name>
    <dbReference type="NCBI Taxonomy" id="15368"/>
    <lineage>
        <taxon>Eukaryota</taxon>
        <taxon>Viridiplantae</taxon>
        <taxon>Streptophyta</taxon>
        <taxon>Embryophyta</taxon>
        <taxon>Tracheophyta</taxon>
        <taxon>Spermatophyta</taxon>
        <taxon>Magnoliopsida</taxon>
        <taxon>Liliopsida</taxon>
        <taxon>Poales</taxon>
        <taxon>Poaceae</taxon>
        <taxon>BOP clade</taxon>
        <taxon>Pooideae</taxon>
        <taxon>Stipodae</taxon>
        <taxon>Brachypodieae</taxon>
        <taxon>Brachypodium</taxon>
    </lineage>
</organism>
<proteinExistence type="predicted"/>
<evidence type="ECO:0000313" key="1">
    <source>
        <dbReference type="EMBL" id="KQK17584.1"/>
    </source>
</evidence>
<accession>A0A0Q3H429</accession>
<reference evidence="1 2" key="1">
    <citation type="journal article" date="2010" name="Nature">
        <title>Genome sequencing and analysis of the model grass Brachypodium distachyon.</title>
        <authorList>
            <consortium name="International Brachypodium Initiative"/>
        </authorList>
    </citation>
    <scope>NUCLEOTIDE SEQUENCE [LARGE SCALE GENOMIC DNA]</scope>
    <source>
        <strain evidence="1 2">Bd21</strain>
    </source>
</reference>
<dbReference type="EMBL" id="CM000880">
    <property type="protein sequence ID" value="KQK17584.1"/>
    <property type="molecule type" value="Genomic_DNA"/>
</dbReference>
<dbReference type="InParanoid" id="A0A0Q3H429"/>
<reference evidence="1" key="2">
    <citation type="submission" date="2017-06" db="EMBL/GenBank/DDBJ databases">
        <title>WGS assembly of Brachypodium distachyon.</title>
        <authorList>
            <consortium name="The International Brachypodium Initiative"/>
            <person name="Lucas S."/>
            <person name="Harmon-Smith M."/>
            <person name="Lail K."/>
            <person name="Tice H."/>
            <person name="Grimwood J."/>
            <person name="Bruce D."/>
            <person name="Barry K."/>
            <person name="Shu S."/>
            <person name="Lindquist E."/>
            <person name="Wang M."/>
            <person name="Pitluck S."/>
            <person name="Vogel J.P."/>
            <person name="Garvin D.F."/>
            <person name="Mockler T.C."/>
            <person name="Schmutz J."/>
            <person name="Rokhsar D."/>
            <person name="Bevan M.W."/>
        </authorList>
    </citation>
    <scope>NUCLEOTIDE SEQUENCE</scope>
    <source>
        <strain evidence="1">Bd21</strain>
    </source>
</reference>
<evidence type="ECO:0000313" key="2">
    <source>
        <dbReference type="EnsemblPlants" id="KQK17584"/>
    </source>
</evidence>
<dbReference type="STRING" id="15368.A0A0Q3H429"/>
<keyword evidence="3" id="KW-1185">Reference proteome</keyword>